<dbReference type="AlphaFoldDB" id="A0A9D2DE02"/>
<evidence type="ECO:0000256" key="1">
    <source>
        <dbReference type="SAM" id="SignalP"/>
    </source>
</evidence>
<reference evidence="3" key="1">
    <citation type="journal article" date="2021" name="PeerJ">
        <title>Extensive microbial diversity within the chicken gut microbiome revealed by metagenomics and culture.</title>
        <authorList>
            <person name="Gilroy R."/>
            <person name="Ravi A."/>
            <person name="Getino M."/>
            <person name="Pursley I."/>
            <person name="Horton D.L."/>
            <person name="Alikhan N.F."/>
            <person name="Baker D."/>
            <person name="Gharbi K."/>
            <person name="Hall N."/>
            <person name="Watson M."/>
            <person name="Adriaenssens E.M."/>
            <person name="Foster-Nyarko E."/>
            <person name="Jarju S."/>
            <person name="Secka A."/>
            <person name="Antonio M."/>
            <person name="Oren A."/>
            <person name="Chaudhuri R.R."/>
            <person name="La Ragione R."/>
            <person name="Hildebrand F."/>
            <person name="Pallen M.J."/>
        </authorList>
    </citation>
    <scope>NUCLEOTIDE SEQUENCE</scope>
    <source>
        <strain evidence="3">ChiHjej11B10-19426</strain>
    </source>
</reference>
<feature type="signal peptide" evidence="1">
    <location>
        <begin position="1"/>
        <end position="20"/>
    </location>
</feature>
<keyword evidence="1" id="KW-0732">Signal</keyword>
<sequence length="147" mass="16863">MKKITLLLLGLLALHTAASADNDERAIPMKQLPKQAQQFVKTYFNDLKTAMITQETDLFDKSYEVVFMNGDRVEFDRNGAWTEVKCRSGQAVPAAIVPEPIQNYVHDWDATVAIVGIERDQHSYEVQLSNRWELTFDRNFNVIDIDD</sequence>
<dbReference type="Pfam" id="PF11396">
    <property type="entry name" value="PepSY_like"/>
    <property type="match status" value="2"/>
</dbReference>
<accession>A0A9D2DE02</accession>
<dbReference type="EMBL" id="DXCC01000017">
    <property type="protein sequence ID" value="HIZ15266.1"/>
    <property type="molecule type" value="Genomic_DNA"/>
</dbReference>
<dbReference type="Gene3D" id="3.40.1420.30">
    <property type="match status" value="1"/>
</dbReference>
<feature type="chain" id="PRO_5039040024" evidence="1">
    <location>
        <begin position="21"/>
        <end position="147"/>
    </location>
</feature>
<comment type="caution">
    <text evidence="3">The sequence shown here is derived from an EMBL/GenBank/DDBJ whole genome shotgun (WGS) entry which is preliminary data.</text>
</comment>
<gene>
    <name evidence="3" type="ORF">H9816_05090</name>
</gene>
<reference evidence="3" key="2">
    <citation type="submission" date="2021-04" db="EMBL/GenBank/DDBJ databases">
        <authorList>
            <person name="Gilroy R."/>
        </authorList>
    </citation>
    <scope>NUCLEOTIDE SEQUENCE</scope>
    <source>
        <strain evidence="3">ChiHjej11B10-19426</strain>
    </source>
</reference>
<feature type="domain" description="Putative beta-lactamase-inhibitor-like PepSY-like" evidence="2">
    <location>
        <begin position="61"/>
        <end position="143"/>
    </location>
</feature>
<evidence type="ECO:0000313" key="3">
    <source>
        <dbReference type="EMBL" id="HIZ15266.1"/>
    </source>
</evidence>
<evidence type="ECO:0000313" key="4">
    <source>
        <dbReference type="Proteomes" id="UP000824014"/>
    </source>
</evidence>
<feature type="domain" description="Putative beta-lactamase-inhibitor-like PepSY-like" evidence="2">
    <location>
        <begin position="24"/>
        <end position="55"/>
    </location>
</feature>
<organism evidence="3 4">
    <name type="scientific">Candidatus Tidjanibacter faecipullorum</name>
    <dbReference type="NCBI Taxonomy" id="2838766"/>
    <lineage>
        <taxon>Bacteria</taxon>
        <taxon>Pseudomonadati</taxon>
        <taxon>Bacteroidota</taxon>
        <taxon>Bacteroidia</taxon>
        <taxon>Bacteroidales</taxon>
        <taxon>Rikenellaceae</taxon>
        <taxon>Tidjanibacter</taxon>
    </lineage>
</organism>
<protein>
    <submittedName>
        <fullName evidence="3">PepSY-like domain-containing protein</fullName>
    </submittedName>
</protein>
<dbReference type="SUPFAM" id="SSF160574">
    <property type="entry name" value="BT0923-like"/>
    <property type="match status" value="1"/>
</dbReference>
<dbReference type="InterPro" id="IPR021533">
    <property type="entry name" value="PepSY-like"/>
</dbReference>
<name>A0A9D2DE02_9BACT</name>
<dbReference type="Proteomes" id="UP000824014">
    <property type="component" value="Unassembled WGS sequence"/>
</dbReference>
<proteinExistence type="predicted"/>
<evidence type="ECO:0000259" key="2">
    <source>
        <dbReference type="Pfam" id="PF11396"/>
    </source>
</evidence>